<evidence type="ECO:0000256" key="5">
    <source>
        <dbReference type="ARBA" id="ARBA00022692"/>
    </source>
</evidence>
<dbReference type="AlphaFoldDB" id="A0A022RWC4"/>
<evidence type="ECO:0000259" key="15">
    <source>
        <dbReference type="PROSITE" id="PS51490"/>
    </source>
</evidence>
<dbReference type="Pfam" id="PF11834">
    <property type="entry name" value="KHA"/>
    <property type="match status" value="1"/>
</dbReference>
<dbReference type="SMART" id="SM00100">
    <property type="entry name" value="cNMP"/>
    <property type="match status" value="1"/>
</dbReference>
<accession>A0A022RWC4</accession>
<comment type="domain">
    <text evidence="13">The segment S4 is probably the voltage-sensor and is characterized by a series of positively charged amino acids. The pore-forming region H5 is enclosed by the transmembrane segments S5 and S6 in the Shaker-type (1P/6TM) and contains the GYGD signature motif which seems to be involved in potassium selectivity.</text>
</comment>
<dbReference type="InterPro" id="IPR000595">
    <property type="entry name" value="cNMP-bd_dom"/>
</dbReference>
<dbReference type="SUPFAM" id="SSF51206">
    <property type="entry name" value="cAMP-binding domain-like"/>
    <property type="match status" value="1"/>
</dbReference>
<keyword evidence="4 13" id="KW-0633">Potassium transport</keyword>
<keyword evidence="12 13" id="KW-0407">Ion channel</keyword>
<evidence type="ECO:0000259" key="14">
    <source>
        <dbReference type="PROSITE" id="PS50042"/>
    </source>
</evidence>
<proteinExistence type="inferred from homology"/>
<keyword evidence="10 13" id="KW-0406">Ion transport</keyword>
<evidence type="ECO:0000256" key="11">
    <source>
        <dbReference type="ARBA" id="ARBA00023136"/>
    </source>
</evidence>
<dbReference type="FunFam" id="2.60.120.10:FF:000074">
    <property type="entry name" value="Potassium channel KAT2"/>
    <property type="match status" value="1"/>
</dbReference>
<dbReference type="Gene3D" id="1.10.287.630">
    <property type="entry name" value="Helix hairpin bin"/>
    <property type="match status" value="1"/>
</dbReference>
<keyword evidence="17" id="KW-1185">Reference proteome</keyword>
<dbReference type="InterPro" id="IPR003938">
    <property type="entry name" value="K_chnl_volt-dep_EAG/ELK/ERG"/>
</dbReference>
<dbReference type="Proteomes" id="UP000030748">
    <property type="component" value="Unassembled WGS sequence"/>
</dbReference>
<sequence length="656" mass="75198">MKQKKNLNKLKMSFSFLKNFRGIDSGFLSNDLLPPLGTRMNRATKLRRQIVSPLNPCYRAWEIFLLLLVIYSAWISPFQFAFLTYKQDSLFIADNIINSFFAADIFLTFFVAYVDPRSYLLIDDPKKIAIRYLSTWFAFDVCSTIPFQSLSIIFTDHNGGLGFNLLSMLRLWRLRRVSSLFARLEKDIRFNYFWTRFTKLVSVTLFAVHCAGCFNYMIAERYGNSKRTWIGAVYPNFKQMKVWDKYVTALYWSIVTLTTTGYGDLHAENTREMLFEMMYMLFNLGLTSYLIGNMTNLVVHWTCSTRNFRDNITAASEYARRNQLPSNIQDQVLSHICLKFKTQGLRQQEMMNGLPKAIRTSIANYLFYTIVQNVHLFHGVSEDLLLQLVPEMQAEYYSPREDVILQNEASTDAYILVSGAVIIGKASTGEMFGEIGVLCGKSQPFGVRTTEVSQMLRMSKATFLNILRSKPEDELTVMNNLFKKMKVWRSFDIEGQQDPSLILKKWLHGKPKGDCTSCNNDNLYGHTLKQESTVDISNEIMLNNENENKLNGAHESVANRYGKGSYASSSSTAFSKRGEAIKSDKRVTIHANFREKQIPKLIILPHSLEELLKIAGEKFGDGSLTKLVNAENAEIDDISVIRDGDHLFFSSERLSE</sequence>
<dbReference type="InterPro" id="IPR021789">
    <property type="entry name" value="KHA_dom"/>
</dbReference>
<feature type="transmembrane region" description="Helical" evidence="13">
    <location>
        <begin position="277"/>
        <end position="299"/>
    </location>
</feature>
<evidence type="ECO:0000256" key="2">
    <source>
        <dbReference type="ARBA" id="ARBA00007929"/>
    </source>
</evidence>
<dbReference type="InterPro" id="IPR018490">
    <property type="entry name" value="cNMP-bd_dom_sf"/>
</dbReference>
<feature type="transmembrane region" description="Helical" evidence="13">
    <location>
        <begin position="57"/>
        <end position="76"/>
    </location>
</feature>
<dbReference type="Pfam" id="PF00027">
    <property type="entry name" value="cNMP_binding"/>
    <property type="match status" value="1"/>
</dbReference>
<gene>
    <name evidence="16" type="ORF">MIMGU_mgv1a002597mg</name>
</gene>
<evidence type="ECO:0000256" key="13">
    <source>
        <dbReference type="RuleBase" id="RU369015"/>
    </source>
</evidence>
<evidence type="ECO:0000256" key="3">
    <source>
        <dbReference type="ARBA" id="ARBA00022448"/>
    </source>
</evidence>
<protein>
    <recommendedName>
        <fullName evidence="13">Potassium channel</fullName>
    </recommendedName>
</protein>
<dbReference type="GO" id="GO:0034702">
    <property type="term" value="C:monoatomic ion channel complex"/>
    <property type="evidence" value="ECO:0007669"/>
    <property type="project" value="UniProtKB-KW"/>
</dbReference>
<dbReference type="PROSITE" id="PS51490">
    <property type="entry name" value="KHA"/>
    <property type="match status" value="1"/>
</dbReference>
<evidence type="ECO:0000256" key="9">
    <source>
        <dbReference type="ARBA" id="ARBA00022989"/>
    </source>
</evidence>
<comment type="subcellular location">
    <subcellularLocation>
        <location evidence="1 13">Membrane</location>
        <topology evidence="1 13">Multi-pass membrane protein</topology>
    </subcellularLocation>
</comment>
<dbReference type="PROSITE" id="PS50042">
    <property type="entry name" value="CNMP_BINDING_3"/>
    <property type="match status" value="1"/>
</dbReference>
<evidence type="ECO:0000256" key="7">
    <source>
        <dbReference type="ARBA" id="ARBA00022882"/>
    </source>
</evidence>
<keyword evidence="11 13" id="KW-0472">Membrane</keyword>
<evidence type="ECO:0000256" key="4">
    <source>
        <dbReference type="ARBA" id="ARBA00022538"/>
    </source>
</evidence>
<dbReference type="CDD" id="cd00038">
    <property type="entry name" value="CAP_ED"/>
    <property type="match status" value="1"/>
</dbReference>
<dbReference type="eggNOG" id="KOG0498">
    <property type="taxonomic scope" value="Eukaryota"/>
</dbReference>
<keyword evidence="9 13" id="KW-1133">Transmembrane helix</keyword>
<dbReference type="FunFam" id="1.10.287.70:FF:000123">
    <property type="entry name" value="Potassium channel KAT3"/>
    <property type="match status" value="1"/>
</dbReference>
<dbReference type="InterPro" id="IPR014710">
    <property type="entry name" value="RmlC-like_jellyroll"/>
</dbReference>
<organism evidence="16 17">
    <name type="scientific">Erythranthe guttata</name>
    <name type="common">Yellow monkey flower</name>
    <name type="synonym">Mimulus guttatus</name>
    <dbReference type="NCBI Taxonomy" id="4155"/>
    <lineage>
        <taxon>Eukaryota</taxon>
        <taxon>Viridiplantae</taxon>
        <taxon>Streptophyta</taxon>
        <taxon>Embryophyta</taxon>
        <taxon>Tracheophyta</taxon>
        <taxon>Spermatophyta</taxon>
        <taxon>Magnoliopsida</taxon>
        <taxon>eudicotyledons</taxon>
        <taxon>Gunneridae</taxon>
        <taxon>Pentapetalae</taxon>
        <taxon>asterids</taxon>
        <taxon>lamiids</taxon>
        <taxon>Lamiales</taxon>
        <taxon>Phrymaceae</taxon>
        <taxon>Erythranthe</taxon>
    </lineage>
</organism>
<keyword evidence="5 13" id="KW-0812">Transmembrane</keyword>
<evidence type="ECO:0000256" key="8">
    <source>
        <dbReference type="ARBA" id="ARBA00022958"/>
    </source>
</evidence>
<dbReference type="InterPro" id="IPR045319">
    <property type="entry name" value="KAT/AKT"/>
</dbReference>
<feature type="transmembrane region" description="Helical" evidence="13">
    <location>
        <begin position="96"/>
        <end position="114"/>
    </location>
</feature>
<dbReference type="Pfam" id="PF00520">
    <property type="entry name" value="Ion_trans"/>
    <property type="match status" value="1"/>
</dbReference>
<evidence type="ECO:0000313" key="17">
    <source>
        <dbReference type="Proteomes" id="UP000030748"/>
    </source>
</evidence>
<comment type="subunit">
    <text evidence="13">The potassium channel is composed of a homo- or heterotetrameric complex of pore-forming subunits.</text>
</comment>
<feature type="domain" description="Cyclic nucleotide-binding" evidence="14">
    <location>
        <begin position="376"/>
        <end position="484"/>
    </location>
</feature>
<evidence type="ECO:0000256" key="10">
    <source>
        <dbReference type="ARBA" id="ARBA00023065"/>
    </source>
</evidence>
<reference evidence="16 17" key="1">
    <citation type="journal article" date="2013" name="Proc. Natl. Acad. Sci. U.S.A.">
        <title>Fine-scale variation in meiotic recombination in Mimulus inferred from population shotgun sequencing.</title>
        <authorList>
            <person name="Hellsten U."/>
            <person name="Wright K.M."/>
            <person name="Jenkins J."/>
            <person name="Shu S."/>
            <person name="Yuan Y."/>
            <person name="Wessler S.R."/>
            <person name="Schmutz J."/>
            <person name="Willis J.H."/>
            <person name="Rokhsar D.S."/>
        </authorList>
    </citation>
    <scope>NUCLEOTIDE SEQUENCE [LARGE SCALE GENOMIC DNA]</scope>
    <source>
        <strain evidence="17">cv. DUN x IM62</strain>
    </source>
</reference>
<comment type="function">
    <text evidence="13">Potassium channel.</text>
</comment>
<name>A0A022RWC4_ERYGU</name>
<evidence type="ECO:0000256" key="1">
    <source>
        <dbReference type="ARBA" id="ARBA00004141"/>
    </source>
</evidence>
<keyword evidence="8 13" id="KW-0630">Potassium</keyword>
<evidence type="ECO:0000256" key="6">
    <source>
        <dbReference type="ARBA" id="ARBA00022826"/>
    </source>
</evidence>
<comment type="similarity">
    <text evidence="2 13">Belongs to the potassium channel family. Plant (TC 1.A.1.4) subfamily.</text>
</comment>
<dbReference type="PANTHER" id="PTHR45743">
    <property type="entry name" value="POTASSIUM CHANNEL AKT1"/>
    <property type="match status" value="1"/>
</dbReference>
<dbReference type="SUPFAM" id="SSF81324">
    <property type="entry name" value="Voltage-gated potassium channels"/>
    <property type="match status" value="1"/>
</dbReference>
<keyword evidence="6 13" id="KW-0631">Potassium channel</keyword>
<feature type="transmembrane region" description="Helical" evidence="13">
    <location>
        <begin position="246"/>
        <end position="265"/>
    </location>
</feature>
<comment type="domain">
    <text evidence="13">The KHA domain (rich in hydrophobic and acidic residues) present in the C-terminal part is likely to be important for tetramerization.</text>
</comment>
<feature type="transmembrane region" description="Helical" evidence="13">
    <location>
        <begin position="200"/>
        <end position="218"/>
    </location>
</feature>
<feature type="domain" description="KHA" evidence="15">
    <location>
        <begin position="586"/>
        <end position="656"/>
    </location>
</feature>
<keyword evidence="3 13" id="KW-0813">Transport</keyword>
<dbReference type="Gene3D" id="1.10.287.70">
    <property type="match status" value="1"/>
</dbReference>
<dbReference type="Gene3D" id="2.60.120.10">
    <property type="entry name" value="Jelly Rolls"/>
    <property type="match status" value="1"/>
</dbReference>
<dbReference type="GO" id="GO:0005249">
    <property type="term" value="F:voltage-gated potassium channel activity"/>
    <property type="evidence" value="ECO:0007669"/>
    <property type="project" value="UniProtKB-UniRule"/>
</dbReference>
<keyword evidence="7 13" id="KW-0851">Voltage-gated channel</keyword>
<dbReference type="PANTHER" id="PTHR45743:SF6">
    <property type="entry name" value="POTASSIUM CHANNEL KAT2"/>
    <property type="match status" value="1"/>
</dbReference>
<evidence type="ECO:0000256" key="12">
    <source>
        <dbReference type="ARBA" id="ARBA00023303"/>
    </source>
</evidence>
<dbReference type="InterPro" id="IPR005821">
    <property type="entry name" value="Ion_trans_dom"/>
</dbReference>
<dbReference type="PRINTS" id="PR01463">
    <property type="entry name" value="EAGCHANLFMLY"/>
</dbReference>
<dbReference type="EMBL" id="KI630264">
    <property type="protein sequence ID" value="EYU43265.1"/>
    <property type="molecule type" value="Genomic_DNA"/>
</dbReference>
<evidence type="ECO:0000313" key="16">
    <source>
        <dbReference type="EMBL" id="EYU43265.1"/>
    </source>
</evidence>
<feature type="transmembrane region" description="Helical" evidence="13">
    <location>
        <begin position="135"/>
        <end position="154"/>
    </location>
</feature>